<keyword evidence="1" id="KW-0677">Repeat</keyword>
<dbReference type="EMBL" id="REGN01001894">
    <property type="protein sequence ID" value="RNA31793.1"/>
    <property type="molecule type" value="Genomic_DNA"/>
</dbReference>
<dbReference type="Proteomes" id="UP000276133">
    <property type="component" value="Unassembled WGS sequence"/>
</dbReference>
<dbReference type="Pfam" id="PF02820">
    <property type="entry name" value="MBT"/>
    <property type="match status" value="1"/>
</dbReference>
<sequence length="137" mass="16573">MKKKKKIYHIELNLVLRDDLSYLIHHRLEARDRKNVHLIAPASIREVNGNSVLVHFDGWSDNFNYWADINDLDFRPVGWAEYRKEQTAHRTTEDDYKNIKFDPPKDYYKNNAKMFTWEDYLKENDLKAVPFDTFTQY</sequence>
<keyword evidence="4" id="KW-1185">Reference proteome</keyword>
<dbReference type="GO" id="GO:0003682">
    <property type="term" value="F:chromatin binding"/>
    <property type="evidence" value="ECO:0007669"/>
    <property type="project" value="TreeGrafter"/>
</dbReference>
<evidence type="ECO:0000256" key="1">
    <source>
        <dbReference type="ARBA" id="ARBA00022737"/>
    </source>
</evidence>
<gene>
    <name evidence="3" type="ORF">BpHYR1_049179</name>
</gene>
<evidence type="ECO:0000313" key="4">
    <source>
        <dbReference type="Proteomes" id="UP000276133"/>
    </source>
</evidence>
<evidence type="ECO:0000313" key="3">
    <source>
        <dbReference type="EMBL" id="RNA31793.1"/>
    </source>
</evidence>
<dbReference type="GO" id="GO:0042393">
    <property type="term" value="F:histone binding"/>
    <property type="evidence" value="ECO:0007669"/>
    <property type="project" value="TreeGrafter"/>
</dbReference>
<accession>A0A3M7S7I8</accession>
<dbReference type="PANTHER" id="PTHR12247:SF131">
    <property type="entry name" value="LD05287P"/>
    <property type="match status" value="1"/>
</dbReference>
<dbReference type="STRING" id="10195.A0A3M7S7I8"/>
<dbReference type="InterPro" id="IPR004092">
    <property type="entry name" value="Mbt"/>
</dbReference>
<dbReference type="InterPro" id="IPR050548">
    <property type="entry name" value="PcG_chromatin_remod_factors"/>
</dbReference>
<dbReference type="SMART" id="SM00561">
    <property type="entry name" value="MBT"/>
    <property type="match status" value="1"/>
</dbReference>
<dbReference type="GO" id="GO:0045892">
    <property type="term" value="P:negative regulation of DNA-templated transcription"/>
    <property type="evidence" value="ECO:0007669"/>
    <property type="project" value="TreeGrafter"/>
</dbReference>
<dbReference type="Gene3D" id="2.30.30.140">
    <property type="match status" value="1"/>
</dbReference>
<reference evidence="3 4" key="1">
    <citation type="journal article" date="2018" name="Sci. Rep.">
        <title>Genomic signatures of local adaptation to the degree of environmental predictability in rotifers.</title>
        <authorList>
            <person name="Franch-Gras L."/>
            <person name="Hahn C."/>
            <person name="Garcia-Roger E.M."/>
            <person name="Carmona M.J."/>
            <person name="Serra M."/>
            <person name="Gomez A."/>
        </authorList>
    </citation>
    <scope>NUCLEOTIDE SEQUENCE [LARGE SCALE GENOMIC DNA]</scope>
    <source>
        <strain evidence="3">HYR1</strain>
    </source>
</reference>
<evidence type="ECO:0000256" key="2">
    <source>
        <dbReference type="PROSITE-ProRule" id="PRU00459"/>
    </source>
</evidence>
<dbReference type="SUPFAM" id="SSF63748">
    <property type="entry name" value="Tudor/PWWP/MBT"/>
    <property type="match status" value="1"/>
</dbReference>
<dbReference type="OrthoDB" id="8188861at2759"/>
<protein>
    <submittedName>
        <fullName evidence="3">Lethal(3)malignant brain tumor 4 isoform X2</fullName>
    </submittedName>
</protein>
<dbReference type="PANTHER" id="PTHR12247">
    <property type="entry name" value="POLYCOMB GROUP PROTEIN"/>
    <property type="match status" value="1"/>
</dbReference>
<feature type="repeat" description="MBT" evidence="2">
    <location>
        <begin position="1"/>
        <end position="90"/>
    </location>
</feature>
<comment type="caution">
    <text evidence="3">The sequence shown here is derived from an EMBL/GenBank/DDBJ whole genome shotgun (WGS) entry which is preliminary data.</text>
</comment>
<dbReference type="AlphaFoldDB" id="A0A3M7S7I8"/>
<organism evidence="3 4">
    <name type="scientific">Brachionus plicatilis</name>
    <name type="common">Marine rotifer</name>
    <name type="synonym">Brachionus muelleri</name>
    <dbReference type="NCBI Taxonomy" id="10195"/>
    <lineage>
        <taxon>Eukaryota</taxon>
        <taxon>Metazoa</taxon>
        <taxon>Spiralia</taxon>
        <taxon>Gnathifera</taxon>
        <taxon>Rotifera</taxon>
        <taxon>Eurotatoria</taxon>
        <taxon>Monogononta</taxon>
        <taxon>Pseudotrocha</taxon>
        <taxon>Ploima</taxon>
        <taxon>Brachionidae</taxon>
        <taxon>Brachionus</taxon>
    </lineage>
</organism>
<name>A0A3M7S7I8_BRAPC</name>
<dbReference type="GO" id="GO:0005634">
    <property type="term" value="C:nucleus"/>
    <property type="evidence" value="ECO:0007669"/>
    <property type="project" value="InterPro"/>
</dbReference>
<dbReference type="PROSITE" id="PS51079">
    <property type="entry name" value="MBT"/>
    <property type="match status" value="1"/>
</dbReference>
<proteinExistence type="predicted"/>